<proteinExistence type="predicted"/>
<accession>A0A0A9BDZ2</accession>
<dbReference type="EMBL" id="GBRH01240378">
    <property type="protein sequence ID" value="JAD57517.1"/>
    <property type="molecule type" value="Transcribed_RNA"/>
</dbReference>
<reference evidence="1" key="2">
    <citation type="journal article" date="2015" name="Data Brief">
        <title>Shoot transcriptome of the giant reed, Arundo donax.</title>
        <authorList>
            <person name="Barrero R.A."/>
            <person name="Guerrero F.D."/>
            <person name="Moolhuijzen P."/>
            <person name="Goolsby J.A."/>
            <person name="Tidwell J."/>
            <person name="Bellgard S.E."/>
            <person name="Bellgard M.I."/>
        </authorList>
    </citation>
    <scope>NUCLEOTIDE SEQUENCE</scope>
    <source>
        <tissue evidence="1">Shoot tissue taken approximately 20 cm above the soil surface</tissue>
    </source>
</reference>
<organism evidence="1">
    <name type="scientific">Arundo donax</name>
    <name type="common">Giant reed</name>
    <name type="synonym">Donax arundinaceus</name>
    <dbReference type="NCBI Taxonomy" id="35708"/>
    <lineage>
        <taxon>Eukaryota</taxon>
        <taxon>Viridiplantae</taxon>
        <taxon>Streptophyta</taxon>
        <taxon>Embryophyta</taxon>
        <taxon>Tracheophyta</taxon>
        <taxon>Spermatophyta</taxon>
        <taxon>Magnoliopsida</taxon>
        <taxon>Liliopsida</taxon>
        <taxon>Poales</taxon>
        <taxon>Poaceae</taxon>
        <taxon>PACMAD clade</taxon>
        <taxon>Arundinoideae</taxon>
        <taxon>Arundineae</taxon>
        <taxon>Arundo</taxon>
    </lineage>
</organism>
<sequence length="27" mass="3275">MVSADWRIVSVKSHKEMKQYNKRIINL</sequence>
<reference evidence="1" key="1">
    <citation type="submission" date="2014-09" db="EMBL/GenBank/DDBJ databases">
        <authorList>
            <person name="Magalhaes I.L.F."/>
            <person name="Oliveira U."/>
            <person name="Santos F.R."/>
            <person name="Vidigal T.H.D.A."/>
            <person name="Brescovit A.D."/>
            <person name="Santos A.J."/>
        </authorList>
    </citation>
    <scope>NUCLEOTIDE SEQUENCE</scope>
    <source>
        <tissue evidence="1">Shoot tissue taken approximately 20 cm above the soil surface</tissue>
    </source>
</reference>
<protein>
    <submittedName>
        <fullName evidence="1">Uncharacterized protein</fullName>
    </submittedName>
</protein>
<name>A0A0A9BDZ2_ARUDO</name>
<dbReference type="AlphaFoldDB" id="A0A0A9BDZ2"/>
<evidence type="ECO:0000313" key="1">
    <source>
        <dbReference type="EMBL" id="JAD57517.1"/>
    </source>
</evidence>